<dbReference type="GeneID" id="8825145"/>
<organism evidence="3 5">
    <name type="scientific">Natrialba magadii (strain ATCC 43099 / DSM 3394 / CCM 3739 / CIP 104546 / IAM 13178 / JCM 8861 / NBRC 102185 / NCIMB 2190 / MS3)</name>
    <name type="common">Natronobacterium magadii</name>
    <dbReference type="NCBI Taxonomy" id="547559"/>
    <lineage>
        <taxon>Archaea</taxon>
        <taxon>Methanobacteriati</taxon>
        <taxon>Methanobacteriota</taxon>
        <taxon>Stenosarchaea group</taxon>
        <taxon>Halobacteria</taxon>
        <taxon>Halobacteriales</taxon>
        <taxon>Natrialbaceae</taxon>
        <taxon>Natrialba</taxon>
    </lineage>
</organism>
<reference evidence="5" key="1">
    <citation type="submission" date="2010-02" db="EMBL/GenBank/DDBJ databases">
        <title>Complete sequence of chromosome of Natrialba magadii ATCC 43099.</title>
        <authorList>
            <consortium name="US DOE Joint Genome Institute"/>
            <person name="Lucas S."/>
            <person name="Copeland A."/>
            <person name="Lapidus A."/>
            <person name="Cheng J.-F."/>
            <person name="Bruce D."/>
            <person name="Goodwin L."/>
            <person name="Pitluck S."/>
            <person name="Davenport K."/>
            <person name="Saunders E."/>
            <person name="Detter J.C."/>
            <person name="Han C."/>
            <person name="Tapia R."/>
            <person name="Land M."/>
            <person name="Hauser L."/>
            <person name="Kyrpides N."/>
            <person name="Mikhailova N."/>
            <person name="De Castro R.E."/>
            <person name="Maupin-Furlow J.A."/>
            <person name="Woyke T."/>
        </authorList>
    </citation>
    <scope>NUCLEOTIDE SEQUENCE [LARGE SCALE GENOMIC DNA]</scope>
    <source>
        <strain evidence="5">ATCC 43099 / DSM 3394 / CCM 3739 / CIP 104546 / IAM 13178 / JCM 8861 / NBRC 102185 / NCIMB 2190 / MS3</strain>
    </source>
</reference>
<feature type="compositionally biased region" description="Low complexity" evidence="2">
    <location>
        <begin position="78"/>
        <end position="96"/>
    </location>
</feature>
<dbReference type="Proteomes" id="UP000001879">
    <property type="component" value="Chromosome"/>
</dbReference>
<feature type="compositionally biased region" description="Acidic residues" evidence="2">
    <location>
        <begin position="64"/>
        <end position="74"/>
    </location>
</feature>
<dbReference type="PATRIC" id="fig|547559.17.peg.1761"/>
<dbReference type="EMBL" id="CP001932">
    <property type="protein sequence ID" value="ADD05857.1"/>
    <property type="molecule type" value="Genomic_DNA"/>
</dbReference>
<feature type="compositionally biased region" description="Polar residues" evidence="2">
    <location>
        <begin position="242"/>
        <end position="260"/>
    </location>
</feature>
<proteinExistence type="predicted"/>
<dbReference type="OrthoDB" id="170871at2157"/>
<feature type="region of interest" description="Disordered" evidence="2">
    <location>
        <begin position="184"/>
        <end position="327"/>
    </location>
</feature>
<dbReference type="HOGENOM" id="CLU_848921_0_0_2"/>
<dbReference type="RefSeq" id="WP_004215586.1">
    <property type="nucleotide sequence ID" value="NC_013922.1"/>
</dbReference>
<dbReference type="eggNOG" id="arCOG03053">
    <property type="taxonomic scope" value="Archaea"/>
</dbReference>
<sequence>MSTTRVVGFVFLAVLGLTVAPIAGAAIVPATPDEMGDVDTQSQTVTNLAAETATSDADASVTDSDSDSDPDSDPDPGPGTSADSDSDSSTNPNTTVGDFVQSTAADAEHTVNDGLFDVTYDAADNESKAQLVEERTASFDDRLAELEAERAELRDRKEDLSPAAYQARLTRLTVEIASLNDSIERTKPKGVAAGHDPTRFETLQENASALAGPEVATTAQGLPGFTDHPGVGGGPPAHAGSDSHTQKPVQAESNSSTPSHENAAGDDARGQGNGQGEQHSGQGVGDSDAQRDVSPGQSGNHTDSGASDESGDASDSGANSSSGSGST</sequence>
<dbReference type="AlphaFoldDB" id="D3SWX5"/>
<evidence type="ECO:0000313" key="6">
    <source>
        <dbReference type="Proteomes" id="UP000011543"/>
    </source>
</evidence>
<dbReference type="EMBL" id="AOHS01000030">
    <property type="protein sequence ID" value="ELY30635.1"/>
    <property type="molecule type" value="Genomic_DNA"/>
</dbReference>
<evidence type="ECO:0000256" key="2">
    <source>
        <dbReference type="SAM" id="MobiDB-lite"/>
    </source>
</evidence>
<keyword evidence="1" id="KW-0175">Coiled coil</keyword>
<reference evidence="4 6" key="3">
    <citation type="journal article" date="2014" name="PLoS Genet.">
        <title>Phylogenetically driven sequencing of extremely halophilic archaea reveals strategies for static and dynamic osmo-response.</title>
        <authorList>
            <person name="Becker E.A."/>
            <person name="Seitzer P.M."/>
            <person name="Tritt A."/>
            <person name="Larsen D."/>
            <person name="Krusor M."/>
            <person name="Yao A.I."/>
            <person name="Wu D."/>
            <person name="Madern D."/>
            <person name="Eisen J.A."/>
            <person name="Darling A.E."/>
            <person name="Facciotti M.T."/>
        </authorList>
    </citation>
    <scope>NUCLEOTIDE SEQUENCE [LARGE SCALE GENOMIC DNA]</scope>
    <source>
        <strain evidence="6">ATCC 43099 / DSM 3394 / CCM 3739 / CIP 104546 / IAM 13178 / JCM 8861 / NBRC 102185 / NCIMB 2190 / MS3</strain>
        <strain evidence="4">MS-3</strain>
    </source>
</reference>
<feature type="compositionally biased region" description="Low complexity" evidence="2">
    <location>
        <begin position="303"/>
        <end position="327"/>
    </location>
</feature>
<gene>
    <name evidence="3" type="ordered locus">Nmag_2293</name>
    <name evidence="4" type="ORF">C500_08947</name>
</gene>
<keyword evidence="5" id="KW-1185">Reference proteome</keyword>
<feature type="region of interest" description="Disordered" evidence="2">
    <location>
        <begin position="49"/>
        <end position="97"/>
    </location>
</feature>
<evidence type="ECO:0000313" key="4">
    <source>
        <dbReference type="EMBL" id="ELY30635.1"/>
    </source>
</evidence>
<reference evidence="3 5" key="2">
    <citation type="journal article" date="2012" name="BMC Genomics">
        <title>A comparative genomics perspective on the genetic content of the alkaliphilic haloarchaeon Natrialba magadii ATCC 43099T.</title>
        <authorList>
            <person name="Siddaramappa S."/>
            <person name="Challacombe J.F."/>
            <person name="Decastro R.E."/>
            <person name="Pfeiffer F."/>
            <person name="Sastre D.E."/>
            <person name="Gimenez M.I."/>
            <person name="Paggi R.A."/>
            <person name="Detter J.C."/>
            <person name="Davenport K.W."/>
            <person name="Goodwin L.A."/>
            <person name="Kyrpides N."/>
            <person name="Tapia R."/>
            <person name="Pitluck S."/>
            <person name="Lucas S."/>
            <person name="Woyke T."/>
            <person name="Maupin-Furlow J.A."/>
        </authorList>
    </citation>
    <scope>NUCLEOTIDE SEQUENCE [LARGE SCALE GENOMIC DNA]</scope>
    <source>
        <strain evidence="3">ATCC 43099</strain>
        <strain evidence="5">ATCC 43099 / DSM 3394 / CCM 3739 / CIP 104546 / IAM 13178 / JCM 8861 / NBRC 102185 / NCIMB 2190 / MS3</strain>
    </source>
</reference>
<dbReference type="STRING" id="547559.Nmag_2293"/>
<dbReference type="Proteomes" id="UP000011543">
    <property type="component" value="Unassembled WGS sequence"/>
</dbReference>
<dbReference type="KEGG" id="nmg:Nmag_2293"/>
<reference evidence="3" key="4">
    <citation type="submission" date="2016-09" db="EMBL/GenBank/DDBJ databases">
        <authorList>
            <person name="Pfeiffer F."/>
        </authorList>
    </citation>
    <scope>NUCLEOTIDE SEQUENCE</scope>
    <source>
        <strain evidence="3">ATCC 43099</strain>
    </source>
</reference>
<evidence type="ECO:0000313" key="5">
    <source>
        <dbReference type="Proteomes" id="UP000001879"/>
    </source>
</evidence>
<protein>
    <submittedName>
        <fullName evidence="3">Uncharacterized protein</fullName>
    </submittedName>
</protein>
<evidence type="ECO:0000313" key="3">
    <source>
        <dbReference type="EMBL" id="ADD05857.1"/>
    </source>
</evidence>
<dbReference type="PaxDb" id="547559-Nmag_2293"/>
<feature type="coiled-coil region" evidence="1">
    <location>
        <begin position="129"/>
        <end position="163"/>
    </location>
</feature>
<accession>D3SWX5</accession>
<feature type="compositionally biased region" description="Low complexity" evidence="2">
    <location>
        <begin position="52"/>
        <end position="63"/>
    </location>
</feature>
<name>D3SWX5_NATMM</name>
<evidence type="ECO:0000256" key="1">
    <source>
        <dbReference type="SAM" id="Coils"/>
    </source>
</evidence>